<sequence>MSTPTETVYVNILDKEYQVACPPRERDALLQSARELDQRMRAIKTGGSVIGLERIAVMAALNLCHELLALKRDLGHRELDDNLLQRLSDKLDQALEHLS</sequence>
<comment type="caution">
    <text evidence="12">The sequence shown here is derived from an EMBL/GenBank/DDBJ whole genome shotgun (WGS) entry which is preliminary data.</text>
</comment>
<evidence type="ECO:0000256" key="2">
    <source>
        <dbReference type="ARBA" id="ARBA00010074"/>
    </source>
</evidence>
<gene>
    <name evidence="12" type="ORF">FKG94_23175</name>
</gene>
<dbReference type="GO" id="GO:0000917">
    <property type="term" value="P:division septum assembly"/>
    <property type="evidence" value="ECO:0007669"/>
    <property type="project" value="UniProtKB-KW"/>
</dbReference>
<dbReference type="Pfam" id="PF05164">
    <property type="entry name" value="ZapA"/>
    <property type="match status" value="1"/>
</dbReference>
<dbReference type="InterPro" id="IPR036192">
    <property type="entry name" value="Cell_div_ZapA-like_sf"/>
</dbReference>
<dbReference type="Proteomes" id="UP000319732">
    <property type="component" value="Unassembled WGS sequence"/>
</dbReference>
<keyword evidence="13" id="KW-1185">Reference proteome</keyword>
<evidence type="ECO:0000256" key="10">
    <source>
        <dbReference type="ARBA" id="ARBA00026068"/>
    </source>
</evidence>
<dbReference type="GO" id="GO:0032153">
    <property type="term" value="C:cell division site"/>
    <property type="evidence" value="ECO:0007669"/>
    <property type="project" value="TreeGrafter"/>
</dbReference>
<dbReference type="RefSeq" id="WP_142929335.1">
    <property type="nucleotide sequence ID" value="NZ_ML660105.1"/>
</dbReference>
<accession>A0A545SXK6</accession>
<dbReference type="GO" id="GO:0043093">
    <property type="term" value="P:FtsZ-dependent cytokinesis"/>
    <property type="evidence" value="ECO:0007669"/>
    <property type="project" value="TreeGrafter"/>
</dbReference>
<dbReference type="GO" id="GO:0005829">
    <property type="term" value="C:cytosol"/>
    <property type="evidence" value="ECO:0007669"/>
    <property type="project" value="TreeGrafter"/>
</dbReference>
<reference evidence="12 13" key="1">
    <citation type="submission" date="2019-06" db="EMBL/GenBank/DDBJ databases">
        <title>Whole genome sequence for Cellvibrionaceae sp. R142.</title>
        <authorList>
            <person name="Wang G."/>
        </authorList>
    </citation>
    <scope>NUCLEOTIDE SEQUENCE [LARGE SCALE GENOMIC DNA]</scope>
    <source>
        <strain evidence="12 13">R142</strain>
    </source>
</reference>
<name>A0A545SXK6_9GAMM</name>
<dbReference type="GO" id="GO:0000921">
    <property type="term" value="P:septin ring assembly"/>
    <property type="evidence" value="ECO:0007669"/>
    <property type="project" value="TreeGrafter"/>
</dbReference>
<evidence type="ECO:0000256" key="8">
    <source>
        <dbReference type="ARBA" id="ARBA00023306"/>
    </source>
</evidence>
<comment type="function">
    <text evidence="9">Activator of cell division through the inhibition of FtsZ GTPase activity, therefore promoting FtsZ assembly into bundles of protofilaments necessary for the formation of the division Z ring. It is recruited early at mid-cell but it is not essential for cell division.</text>
</comment>
<dbReference type="PANTHER" id="PTHR34981">
    <property type="entry name" value="CELL DIVISION PROTEIN ZAPA"/>
    <property type="match status" value="1"/>
</dbReference>
<keyword evidence="4" id="KW-0963">Cytoplasm</keyword>
<protein>
    <recommendedName>
        <fullName evidence="3">Cell division protein ZapA</fullName>
    </recommendedName>
    <alternativeName>
        <fullName evidence="11">Z ring-associated protein ZapA</fullName>
    </alternativeName>
</protein>
<dbReference type="OrthoDB" id="5772359at2"/>
<dbReference type="InterPro" id="IPR007838">
    <property type="entry name" value="Cell_div_ZapA-like"/>
</dbReference>
<dbReference type="GO" id="GO:0030428">
    <property type="term" value="C:cell septum"/>
    <property type="evidence" value="ECO:0007669"/>
    <property type="project" value="TreeGrafter"/>
</dbReference>
<dbReference type="Gene3D" id="1.20.5.50">
    <property type="match status" value="1"/>
</dbReference>
<keyword evidence="7" id="KW-0717">Septation</keyword>
<evidence type="ECO:0000256" key="9">
    <source>
        <dbReference type="ARBA" id="ARBA00024910"/>
    </source>
</evidence>
<organism evidence="12 13">
    <name type="scientific">Exilibacterium tricleocarpae</name>
    <dbReference type="NCBI Taxonomy" id="2591008"/>
    <lineage>
        <taxon>Bacteria</taxon>
        <taxon>Pseudomonadati</taxon>
        <taxon>Pseudomonadota</taxon>
        <taxon>Gammaproteobacteria</taxon>
        <taxon>Cellvibrionales</taxon>
        <taxon>Cellvibrionaceae</taxon>
        <taxon>Exilibacterium</taxon>
    </lineage>
</organism>
<evidence type="ECO:0000256" key="6">
    <source>
        <dbReference type="ARBA" id="ARBA00023054"/>
    </source>
</evidence>
<keyword evidence="5 12" id="KW-0132">Cell division</keyword>
<dbReference type="InterPro" id="IPR042233">
    <property type="entry name" value="Cell_div_ZapA_N"/>
</dbReference>
<dbReference type="SUPFAM" id="SSF102829">
    <property type="entry name" value="Cell division protein ZapA-like"/>
    <property type="match status" value="1"/>
</dbReference>
<evidence type="ECO:0000256" key="5">
    <source>
        <dbReference type="ARBA" id="ARBA00022618"/>
    </source>
</evidence>
<evidence type="ECO:0000256" key="7">
    <source>
        <dbReference type="ARBA" id="ARBA00023210"/>
    </source>
</evidence>
<keyword evidence="8" id="KW-0131">Cell cycle</keyword>
<dbReference type="AlphaFoldDB" id="A0A545SXK6"/>
<keyword evidence="6" id="KW-0175">Coiled coil</keyword>
<evidence type="ECO:0000313" key="12">
    <source>
        <dbReference type="EMBL" id="TQV69696.1"/>
    </source>
</evidence>
<dbReference type="EMBL" id="VHSG01000027">
    <property type="protein sequence ID" value="TQV69696.1"/>
    <property type="molecule type" value="Genomic_DNA"/>
</dbReference>
<dbReference type="Gene3D" id="3.30.160.880">
    <property type="entry name" value="Cell division protein ZapA protomer, N-terminal domain"/>
    <property type="match status" value="1"/>
</dbReference>
<comment type="subunit">
    <text evidence="10">Homodimer. Interacts with FtsZ.</text>
</comment>
<evidence type="ECO:0000256" key="3">
    <source>
        <dbReference type="ARBA" id="ARBA00015195"/>
    </source>
</evidence>
<evidence type="ECO:0000313" key="13">
    <source>
        <dbReference type="Proteomes" id="UP000319732"/>
    </source>
</evidence>
<dbReference type="PANTHER" id="PTHR34981:SF1">
    <property type="entry name" value="CELL DIVISION PROTEIN ZAPA"/>
    <property type="match status" value="1"/>
</dbReference>
<evidence type="ECO:0000256" key="4">
    <source>
        <dbReference type="ARBA" id="ARBA00022490"/>
    </source>
</evidence>
<evidence type="ECO:0000256" key="1">
    <source>
        <dbReference type="ARBA" id="ARBA00004496"/>
    </source>
</evidence>
<comment type="similarity">
    <text evidence="2">Belongs to the ZapA family. Type 1 subfamily.</text>
</comment>
<comment type="subcellular location">
    <subcellularLocation>
        <location evidence="1">Cytoplasm</location>
    </subcellularLocation>
</comment>
<evidence type="ECO:0000256" key="11">
    <source>
        <dbReference type="ARBA" id="ARBA00033158"/>
    </source>
</evidence>
<proteinExistence type="inferred from homology"/>